<dbReference type="GeneID" id="70233042"/>
<keyword evidence="3" id="KW-1185">Reference proteome</keyword>
<accession>A0A9P8PG03</accession>
<sequence length="132" mass="14839">MCRKLNDYDYLPNPCYLHQSSRRLESVQIAVVRIWDLFDDLFCFCVDLCEFSVFGACFSSDSQPPDRVAEEDADLETGANGVQDQAHGIDFADGERGQREQRAAQVGGQEHKVYPHHAALAFGQLVVWGQQS</sequence>
<feature type="region of interest" description="Disordered" evidence="1">
    <location>
        <begin position="61"/>
        <end position="88"/>
    </location>
</feature>
<comment type="caution">
    <text evidence="2">The sequence shown here is derived from an EMBL/GenBank/DDBJ whole genome shotgun (WGS) entry which is preliminary data.</text>
</comment>
<reference evidence="2" key="2">
    <citation type="submission" date="2021-01" db="EMBL/GenBank/DDBJ databases">
        <authorList>
            <person name="Schikora-Tamarit M.A."/>
        </authorList>
    </citation>
    <scope>NUCLEOTIDE SEQUENCE</scope>
    <source>
        <strain evidence="2">CBS6075</strain>
    </source>
</reference>
<evidence type="ECO:0000313" key="2">
    <source>
        <dbReference type="EMBL" id="KAH3670559.1"/>
    </source>
</evidence>
<evidence type="ECO:0000313" key="3">
    <source>
        <dbReference type="Proteomes" id="UP000769157"/>
    </source>
</evidence>
<dbReference type="Proteomes" id="UP000769157">
    <property type="component" value="Unassembled WGS sequence"/>
</dbReference>
<name>A0A9P8PG03_9ASCO</name>
<dbReference type="EMBL" id="JAEUBE010000087">
    <property type="protein sequence ID" value="KAH3670559.1"/>
    <property type="molecule type" value="Genomic_DNA"/>
</dbReference>
<protein>
    <submittedName>
        <fullName evidence="2">Uncharacterized protein</fullName>
    </submittedName>
</protein>
<dbReference type="RefSeq" id="XP_046063984.1">
    <property type="nucleotide sequence ID" value="XM_046201796.1"/>
</dbReference>
<proteinExistence type="predicted"/>
<gene>
    <name evidence="2" type="ORF">OGAPHI_001074</name>
</gene>
<dbReference type="AlphaFoldDB" id="A0A9P8PG03"/>
<reference evidence="2" key="1">
    <citation type="journal article" date="2021" name="Open Biol.">
        <title>Shared evolutionary footprints suggest mitochondrial oxidative damage underlies multiple complex I losses in fungi.</title>
        <authorList>
            <person name="Schikora-Tamarit M.A."/>
            <person name="Marcet-Houben M."/>
            <person name="Nosek J."/>
            <person name="Gabaldon T."/>
        </authorList>
    </citation>
    <scope>NUCLEOTIDE SEQUENCE</scope>
    <source>
        <strain evidence="2">CBS6075</strain>
    </source>
</reference>
<evidence type="ECO:0000256" key="1">
    <source>
        <dbReference type="SAM" id="MobiDB-lite"/>
    </source>
</evidence>
<organism evidence="2 3">
    <name type="scientific">Ogataea philodendri</name>
    <dbReference type="NCBI Taxonomy" id="1378263"/>
    <lineage>
        <taxon>Eukaryota</taxon>
        <taxon>Fungi</taxon>
        <taxon>Dikarya</taxon>
        <taxon>Ascomycota</taxon>
        <taxon>Saccharomycotina</taxon>
        <taxon>Pichiomycetes</taxon>
        <taxon>Pichiales</taxon>
        <taxon>Pichiaceae</taxon>
        <taxon>Ogataea</taxon>
    </lineage>
</organism>